<evidence type="ECO:0000313" key="2">
    <source>
        <dbReference type="Proteomes" id="UP000015105"/>
    </source>
</evidence>
<reference evidence="1" key="4">
    <citation type="submission" date="2019-03" db="UniProtKB">
        <authorList>
            <consortium name="EnsemblPlants"/>
        </authorList>
    </citation>
    <scope>IDENTIFICATION</scope>
</reference>
<reference evidence="1" key="3">
    <citation type="journal article" date="2017" name="Nature">
        <title>Genome sequence of the progenitor of the wheat D genome Aegilops tauschii.</title>
        <authorList>
            <person name="Luo M.C."/>
            <person name="Gu Y.Q."/>
            <person name="Puiu D."/>
            <person name="Wang H."/>
            <person name="Twardziok S.O."/>
            <person name="Deal K.R."/>
            <person name="Huo N."/>
            <person name="Zhu T."/>
            <person name="Wang L."/>
            <person name="Wang Y."/>
            <person name="McGuire P.E."/>
            <person name="Liu S."/>
            <person name="Long H."/>
            <person name="Ramasamy R.K."/>
            <person name="Rodriguez J.C."/>
            <person name="Van S.L."/>
            <person name="Yuan L."/>
            <person name="Wang Z."/>
            <person name="Xia Z."/>
            <person name="Xiao L."/>
            <person name="Anderson O.D."/>
            <person name="Ouyang S."/>
            <person name="Liang Y."/>
            <person name="Zimin A.V."/>
            <person name="Pertea G."/>
            <person name="Qi P."/>
            <person name="Bennetzen J.L."/>
            <person name="Dai X."/>
            <person name="Dawson M.W."/>
            <person name="Muller H.G."/>
            <person name="Kugler K."/>
            <person name="Rivarola-Duarte L."/>
            <person name="Spannagl M."/>
            <person name="Mayer K.F.X."/>
            <person name="Lu F.H."/>
            <person name="Bevan M.W."/>
            <person name="Leroy P."/>
            <person name="Li P."/>
            <person name="You F.M."/>
            <person name="Sun Q."/>
            <person name="Liu Z."/>
            <person name="Lyons E."/>
            <person name="Wicker T."/>
            <person name="Salzberg S.L."/>
            <person name="Devos K.M."/>
            <person name="Dvorak J."/>
        </authorList>
    </citation>
    <scope>NUCLEOTIDE SEQUENCE [LARGE SCALE GENOMIC DNA]</scope>
    <source>
        <strain evidence="1">cv. AL8/78</strain>
    </source>
</reference>
<keyword evidence="2" id="KW-1185">Reference proteome</keyword>
<dbReference type="Proteomes" id="UP000015105">
    <property type="component" value="Chromosome 4D"/>
</dbReference>
<reference evidence="1" key="5">
    <citation type="journal article" date="2021" name="G3 (Bethesda)">
        <title>Aegilops tauschii genome assembly Aet v5.0 features greater sequence contiguity and improved annotation.</title>
        <authorList>
            <person name="Wang L."/>
            <person name="Zhu T."/>
            <person name="Rodriguez J.C."/>
            <person name="Deal K.R."/>
            <person name="Dubcovsky J."/>
            <person name="McGuire P.E."/>
            <person name="Lux T."/>
            <person name="Spannagl M."/>
            <person name="Mayer K.F.X."/>
            <person name="Baldrich P."/>
            <person name="Meyers B.C."/>
            <person name="Huo N."/>
            <person name="Gu Y.Q."/>
            <person name="Zhou H."/>
            <person name="Devos K.M."/>
            <person name="Bennetzen J.L."/>
            <person name="Unver T."/>
            <person name="Budak H."/>
            <person name="Gulick P.J."/>
            <person name="Galiba G."/>
            <person name="Kalapos B."/>
            <person name="Nelson D.R."/>
            <person name="Li P."/>
            <person name="You F.M."/>
            <person name="Luo M.C."/>
            <person name="Dvorak J."/>
        </authorList>
    </citation>
    <scope>NUCLEOTIDE SEQUENCE [LARGE SCALE GENOMIC DNA]</scope>
    <source>
        <strain evidence="1">cv. AL8/78</strain>
    </source>
</reference>
<dbReference type="EnsemblPlants" id="AET4Gv20276200.2">
    <property type="protein sequence ID" value="AET4Gv20276200.2"/>
    <property type="gene ID" value="AET4Gv20276200"/>
</dbReference>
<reference evidence="2" key="2">
    <citation type="journal article" date="2017" name="Nat. Plants">
        <title>The Aegilops tauschii genome reveals multiple impacts of transposons.</title>
        <authorList>
            <person name="Zhao G."/>
            <person name="Zou C."/>
            <person name="Li K."/>
            <person name="Wang K."/>
            <person name="Li T."/>
            <person name="Gao L."/>
            <person name="Zhang X."/>
            <person name="Wang H."/>
            <person name="Yang Z."/>
            <person name="Liu X."/>
            <person name="Jiang W."/>
            <person name="Mao L."/>
            <person name="Kong X."/>
            <person name="Jiao Y."/>
            <person name="Jia J."/>
        </authorList>
    </citation>
    <scope>NUCLEOTIDE SEQUENCE [LARGE SCALE GENOMIC DNA]</scope>
    <source>
        <strain evidence="2">cv. AL8/78</strain>
    </source>
</reference>
<protein>
    <submittedName>
        <fullName evidence="1">Uncharacterized protein</fullName>
    </submittedName>
</protein>
<reference evidence="2" key="1">
    <citation type="journal article" date="2014" name="Science">
        <title>Ancient hybridizations among the ancestral genomes of bread wheat.</title>
        <authorList>
            <consortium name="International Wheat Genome Sequencing Consortium,"/>
            <person name="Marcussen T."/>
            <person name="Sandve S.R."/>
            <person name="Heier L."/>
            <person name="Spannagl M."/>
            <person name="Pfeifer M."/>
            <person name="Jakobsen K.S."/>
            <person name="Wulff B.B."/>
            <person name="Steuernagel B."/>
            <person name="Mayer K.F."/>
            <person name="Olsen O.A."/>
        </authorList>
    </citation>
    <scope>NUCLEOTIDE SEQUENCE [LARGE SCALE GENOMIC DNA]</scope>
    <source>
        <strain evidence="2">cv. AL8/78</strain>
    </source>
</reference>
<proteinExistence type="predicted"/>
<evidence type="ECO:0000313" key="1">
    <source>
        <dbReference type="EnsemblPlants" id="AET4Gv20276200.2"/>
    </source>
</evidence>
<accession>A0A453HRV9</accession>
<dbReference type="Gramene" id="AET4Gv20276200.2">
    <property type="protein sequence ID" value="AET4Gv20276200.2"/>
    <property type="gene ID" value="AET4Gv20276200"/>
</dbReference>
<organism evidence="1 2">
    <name type="scientific">Aegilops tauschii subsp. strangulata</name>
    <name type="common">Goatgrass</name>
    <dbReference type="NCBI Taxonomy" id="200361"/>
    <lineage>
        <taxon>Eukaryota</taxon>
        <taxon>Viridiplantae</taxon>
        <taxon>Streptophyta</taxon>
        <taxon>Embryophyta</taxon>
        <taxon>Tracheophyta</taxon>
        <taxon>Spermatophyta</taxon>
        <taxon>Magnoliopsida</taxon>
        <taxon>Liliopsida</taxon>
        <taxon>Poales</taxon>
        <taxon>Poaceae</taxon>
        <taxon>BOP clade</taxon>
        <taxon>Pooideae</taxon>
        <taxon>Triticodae</taxon>
        <taxon>Triticeae</taxon>
        <taxon>Triticinae</taxon>
        <taxon>Aegilops</taxon>
    </lineage>
</organism>
<dbReference type="AlphaFoldDB" id="A0A453HRV9"/>
<name>A0A453HRV9_AEGTS</name>
<sequence length="120" mass="13071">RAPAPLPTTHLLNSHSLPPDPLLPGPLLAVPDLRIQIAETPPSGAAGVLTAGPNLRRLLPAQLTLHRRDPLRRVLPRQLLTLGIRLACLPWGEVRFSGSATSCLPRIVYRRFDSLLIFTG</sequence>